<dbReference type="Pfam" id="PF02082">
    <property type="entry name" value="Rrf2"/>
    <property type="match status" value="1"/>
</dbReference>
<accession>A0A517MV85</accession>
<dbReference type="GO" id="GO:0005829">
    <property type="term" value="C:cytosol"/>
    <property type="evidence" value="ECO:0007669"/>
    <property type="project" value="TreeGrafter"/>
</dbReference>
<dbReference type="Proteomes" id="UP000319852">
    <property type="component" value="Chromosome"/>
</dbReference>
<evidence type="ECO:0000313" key="1">
    <source>
        <dbReference type="EMBL" id="QDS98790.1"/>
    </source>
</evidence>
<proteinExistence type="predicted"/>
<dbReference type="GO" id="GO:0003700">
    <property type="term" value="F:DNA-binding transcription factor activity"/>
    <property type="evidence" value="ECO:0007669"/>
    <property type="project" value="TreeGrafter"/>
</dbReference>
<dbReference type="PANTHER" id="PTHR33221">
    <property type="entry name" value="WINGED HELIX-TURN-HELIX TRANSCRIPTIONAL REGULATOR, RRF2 FAMILY"/>
    <property type="match status" value="1"/>
</dbReference>
<dbReference type="PROSITE" id="PS51197">
    <property type="entry name" value="HTH_RRF2_2"/>
    <property type="match status" value="1"/>
</dbReference>
<dbReference type="SUPFAM" id="SSF46785">
    <property type="entry name" value="Winged helix' DNA-binding domain"/>
    <property type="match status" value="1"/>
</dbReference>
<dbReference type="InterPro" id="IPR036388">
    <property type="entry name" value="WH-like_DNA-bd_sf"/>
</dbReference>
<keyword evidence="2" id="KW-1185">Reference proteome</keyword>
<sequence length="125" mass="13361">MSTIPEMSRAIQVNAPYLRKVLDKLREQGIVGTQRGTGGGTHLSVSPDDLTILDVLNAVDSLQRITSCPLGLPGHTKLCPLHSEVDEAIATVEKALGSRTIGELLSARRNPGGCEFPKAADLYQL</sequence>
<dbReference type="InterPro" id="IPR036390">
    <property type="entry name" value="WH_DNA-bd_sf"/>
</dbReference>
<dbReference type="PANTHER" id="PTHR33221:SF13">
    <property type="entry name" value="TRANSCRIPTIONAL REGULATOR-RELATED"/>
    <property type="match status" value="1"/>
</dbReference>
<protein>
    <submittedName>
        <fullName evidence="1">Iron-responsive transcriptional regulator</fullName>
    </submittedName>
</protein>
<dbReference type="AlphaFoldDB" id="A0A517MV85"/>
<dbReference type="InterPro" id="IPR000944">
    <property type="entry name" value="Tscrpt_reg_Rrf2"/>
</dbReference>
<dbReference type="EMBL" id="CP036263">
    <property type="protein sequence ID" value="QDS98790.1"/>
    <property type="molecule type" value="Genomic_DNA"/>
</dbReference>
<gene>
    <name evidence="1" type="ORF">HG15A2_20750</name>
</gene>
<dbReference type="KEGG" id="amob:HG15A2_20750"/>
<organism evidence="1 2">
    <name type="scientific">Adhaeretor mobilis</name>
    <dbReference type="NCBI Taxonomy" id="1930276"/>
    <lineage>
        <taxon>Bacteria</taxon>
        <taxon>Pseudomonadati</taxon>
        <taxon>Planctomycetota</taxon>
        <taxon>Planctomycetia</taxon>
        <taxon>Pirellulales</taxon>
        <taxon>Lacipirellulaceae</taxon>
        <taxon>Adhaeretor</taxon>
    </lineage>
</organism>
<dbReference type="Gene3D" id="1.10.10.10">
    <property type="entry name" value="Winged helix-like DNA-binding domain superfamily/Winged helix DNA-binding domain"/>
    <property type="match status" value="1"/>
</dbReference>
<reference evidence="1 2" key="1">
    <citation type="submission" date="2019-02" db="EMBL/GenBank/DDBJ databases">
        <title>Deep-cultivation of Planctomycetes and their phenomic and genomic characterization uncovers novel biology.</title>
        <authorList>
            <person name="Wiegand S."/>
            <person name="Jogler M."/>
            <person name="Boedeker C."/>
            <person name="Pinto D."/>
            <person name="Vollmers J."/>
            <person name="Rivas-Marin E."/>
            <person name="Kohn T."/>
            <person name="Peeters S.H."/>
            <person name="Heuer A."/>
            <person name="Rast P."/>
            <person name="Oberbeckmann S."/>
            <person name="Bunk B."/>
            <person name="Jeske O."/>
            <person name="Meyerdierks A."/>
            <person name="Storesund J.E."/>
            <person name="Kallscheuer N."/>
            <person name="Luecker S."/>
            <person name="Lage O.M."/>
            <person name="Pohl T."/>
            <person name="Merkel B.J."/>
            <person name="Hornburger P."/>
            <person name="Mueller R.-W."/>
            <person name="Bruemmer F."/>
            <person name="Labrenz M."/>
            <person name="Spormann A.M."/>
            <person name="Op den Camp H."/>
            <person name="Overmann J."/>
            <person name="Amann R."/>
            <person name="Jetten M.S.M."/>
            <person name="Mascher T."/>
            <person name="Medema M.H."/>
            <person name="Devos D.P."/>
            <person name="Kaster A.-K."/>
            <person name="Ovreas L."/>
            <person name="Rohde M."/>
            <person name="Galperin M.Y."/>
            <person name="Jogler C."/>
        </authorList>
    </citation>
    <scope>NUCLEOTIDE SEQUENCE [LARGE SCALE GENOMIC DNA]</scope>
    <source>
        <strain evidence="1 2">HG15A2</strain>
    </source>
</reference>
<name>A0A517MV85_9BACT</name>
<evidence type="ECO:0000313" key="2">
    <source>
        <dbReference type="Proteomes" id="UP000319852"/>
    </source>
</evidence>